<dbReference type="PROSITE" id="PS01246">
    <property type="entry name" value="UPF0003"/>
    <property type="match status" value="1"/>
</dbReference>
<dbReference type="GO" id="GO:0005886">
    <property type="term" value="C:plasma membrane"/>
    <property type="evidence" value="ECO:0007669"/>
    <property type="project" value="UniProtKB-SubCell"/>
</dbReference>
<dbReference type="InterPro" id="IPR011014">
    <property type="entry name" value="MscS_channel_TM-2"/>
</dbReference>
<sequence length="533" mass="62087">MLNKIHLFILLLFWGIISVMADNVVTTVQELSSYPTDHDFYNFAKVDSIEYSLSTPYHTLHTHIDNLDEDNYHPGVAAMAFPKYNLTFKQRKQLAIELKLIFFQKGIFIDNEDIPLTKNYIDKKSNTNRYFVSKNLPNIYLEKQENGEWMYSIYSTQRIHTLFRELYPSLTSNLVLFASKPKQSSSKFLGVKLWQWASLAVLIISSYLFYYFGVWLTNKFLKDFLAKINQENLGKLIVLKLRNPIAMIMIMVIWYYMVPFILLSEQVTYVAMNIIKLISSFYVIILLFYIADIFVVRIQYFSHKSSKVDKNLIPVIRVCFRITFIVIGILFGLSVFGIDVSRLITGISFGGVALAFAAQDTVKNFFGSLMIFADKPFVVGDWVNIKGQEGIVEEIGFRTTRIRTFQDSLLNIPNGTVVNTDVDNFGKREYRRYKTYLSLPYNTTPDKIEEFIKVVKDIIKQHPRTRKDFYEVHMNEFSASSLDVLLYVFFSVKDWSEELNAREELILSILRKAKEIGVDFAFPTQTLYMKRDD</sequence>
<feature type="transmembrane region" description="Helical" evidence="7">
    <location>
        <begin position="343"/>
        <end position="362"/>
    </location>
</feature>
<feature type="transmembrane region" description="Helical" evidence="7">
    <location>
        <begin position="237"/>
        <end position="257"/>
    </location>
</feature>
<feature type="domain" description="Mechanosensitive ion channel MscS" evidence="8">
    <location>
        <begin position="360"/>
        <end position="425"/>
    </location>
</feature>
<dbReference type="RefSeq" id="WP_168885114.1">
    <property type="nucleotide sequence ID" value="NZ_JABAIL010000012.1"/>
</dbReference>
<dbReference type="InterPro" id="IPR006686">
    <property type="entry name" value="MscS_channel_CS"/>
</dbReference>
<evidence type="ECO:0000256" key="3">
    <source>
        <dbReference type="ARBA" id="ARBA00022475"/>
    </source>
</evidence>
<dbReference type="Gene3D" id="3.30.70.100">
    <property type="match status" value="1"/>
</dbReference>
<organism evidence="11 12">
    <name type="scientific">Flammeovirga agarivorans</name>
    <dbReference type="NCBI Taxonomy" id="2726742"/>
    <lineage>
        <taxon>Bacteria</taxon>
        <taxon>Pseudomonadati</taxon>
        <taxon>Bacteroidota</taxon>
        <taxon>Cytophagia</taxon>
        <taxon>Cytophagales</taxon>
        <taxon>Flammeovirgaceae</taxon>
        <taxon>Flammeovirga</taxon>
    </lineage>
</organism>
<proteinExistence type="inferred from homology"/>
<dbReference type="Pfam" id="PF21082">
    <property type="entry name" value="MS_channel_3rd"/>
    <property type="match status" value="1"/>
</dbReference>
<dbReference type="InterPro" id="IPR006685">
    <property type="entry name" value="MscS_channel_2nd"/>
</dbReference>
<comment type="subcellular location">
    <subcellularLocation>
        <location evidence="1">Cell membrane</location>
        <topology evidence="1">Multi-pass membrane protein</topology>
    </subcellularLocation>
</comment>
<dbReference type="Pfam" id="PF00924">
    <property type="entry name" value="MS_channel_2nd"/>
    <property type="match status" value="1"/>
</dbReference>
<dbReference type="Pfam" id="PF21088">
    <property type="entry name" value="MS_channel_1st"/>
    <property type="match status" value="1"/>
</dbReference>
<accession>A0A7X8SQK0</accession>
<dbReference type="SUPFAM" id="SSF82861">
    <property type="entry name" value="Mechanosensitive channel protein MscS (YggB), transmembrane region"/>
    <property type="match status" value="1"/>
</dbReference>
<dbReference type="PANTHER" id="PTHR43634:SF2">
    <property type="entry name" value="LOW CONDUCTANCE MECHANOSENSITIVE CHANNEL YNAI"/>
    <property type="match status" value="1"/>
</dbReference>
<keyword evidence="6 7" id="KW-0472">Membrane</keyword>
<evidence type="ECO:0000256" key="5">
    <source>
        <dbReference type="ARBA" id="ARBA00022989"/>
    </source>
</evidence>
<evidence type="ECO:0000256" key="2">
    <source>
        <dbReference type="ARBA" id="ARBA00008017"/>
    </source>
</evidence>
<reference evidence="11 12" key="1">
    <citation type="submission" date="2020-04" db="EMBL/GenBank/DDBJ databases">
        <title>Flammeovirga sp. SR4, a novel species isolated from seawater.</title>
        <authorList>
            <person name="Wang X."/>
        </authorList>
    </citation>
    <scope>NUCLEOTIDE SEQUENCE [LARGE SCALE GENOMIC DNA]</scope>
    <source>
        <strain evidence="11 12">SR4</strain>
    </source>
</reference>
<dbReference type="InterPro" id="IPR023408">
    <property type="entry name" value="MscS_beta-dom_sf"/>
</dbReference>
<keyword evidence="3" id="KW-1003">Cell membrane</keyword>
<evidence type="ECO:0000256" key="7">
    <source>
        <dbReference type="SAM" id="Phobius"/>
    </source>
</evidence>
<keyword evidence="5 7" id="KW-1133">Transmembrane helix</keyword>
<evidence type="ECO:0000256" key="6">
    <source>
        <dbReference type="ARBA" id="ARBA00023136"/>
    </source>
</evidence>
<dbReference type="InterPro" id="IPR011066">
    <property type="entry name" value="MscS_channel_C_sf"/>
</dbReference>
<feature type="transmembrane region" description="Helical" evidence="7">
    <location>
        <begin position="193"/>
        <end position="216"/>
    </location>
</feature>
<dbReference type="EMBL" id="JABAIL010000012">
    <property type="protein sequence ID" value="NLR94402.1"/>
    <property type="molecule type" value="Genomic_DNA"/>
</dbReference>
<evidence type="ECO:0000259" key="9">
    <source>
        <dbReference type="Pfam" id="PF21082"/>
    </source>
</evidence>
<evidence type="ECO:0000256" key="1">
    <source>
        <dbReference type="ARBA" id="ARBA00004651"/>
    </source>
</evidence>
<keyword evidence="4 7" id="KW-0812">Transmembrane</keyword>
<dbReference type="Gene3D" id="2.30.30.60">
    <property type="match status" value="1"/>
</dbReference>
<keyword evidence="12" id="KW-1185">Reference proteome</keyword>
<dbReference type="InterPro" id="IPR010920">
    <property type="entry name" value="LSM_dom_sf"/>
</dbReference>
<dbReference type="Proteomes" id="UP000585050">
    <property type="component" value="Unassembled WGS sequence"/>
</dbReference>
<evidence type="ECO:0000256" key="4">
    <source>
        <dbReference type="ARBA" id="ARBA00022692"/>
    </source>
</evidence>
<evidence type="ECO:0000313" key="11">
    <source>
        <dbReference type="EMBL" id="NLR94402.1"/>
    </source>
</evidence>
<name>A0A7X8SQK0_9BACT</name>
<comment type="caution">
    <text evidence="11">The sequence shown here is derived from an EMBL/GenBank/DDBJ whole genome shotgun (WGS) entry which is preliminary data.</text>
</comment>
<feature type="domain" description="Mechanosensitive ion channel MscS C-terminal" evidence="9">
    <location>
        <begin position="437"/>
        <end position="520"/>
    </location>
</feature>
<dbReference type="InterPro" id="IPR045042">
    <property type="entry name" value="YnaI-like"/>
</dbReference>
<protein>
    <submittedName>
        <fullName evidence="11">Mechanosensitive ion channel family protein</fullName>
    </submittedName>
</protein>
<dbReference type="AlphaFoldDB" id="A0A7X8SQK0"/>
<evidence type="ECO:0000259" key="10">
    <source>
        <dbReference type="Pfam" id="PF21088"/>
    </source>
</evidence>
<evidence type="ECO:0000313" key="12">
    <source>
        <dbReference type="Proteomes" id="UP000585050"/>
    </source>
</evidence>
<dbReference type="InterPro" id="IPR049278">
    <property type="entry name" value="MS_channel_C"/>
</dbReference>
<dbReference type="GO" id="GO:0008381">
    <property type="term" value="F:mechanosensitive monoatomic ion channel activity"/>
    <property type="evidence" value="ECO:0007669"/>
    <property type="project" value="UniProtKB-ARBA"/>
</dbReference>
<dbReference type="PANTHER" id="PTHR43634">
    <property type="entry name" value="OW CONDUCTANCE MECHANOSENSITIVE CHANNEL"/>
    <property type="match status" value="1"/>
</dbReference>
<feature type="transmembrane region" description="Helical" evidence="7">
    <location>
        <begin position="318"/>
        <end position="337"/>
    </location>
</feature>
<feature type="transmembrane region" description="Helical" evidence="7">
    <location>
        <begin position="277"/>
        <end position="298"/>
    </location>
</feature>
<dbReference type="SUPFAM" id="SSF50182">
    <property type="entry name" value="Sm-like ribonucleoproteins"/>
    <property type="match status" value="1"/>
</dbReference>
<dbReference type="Gene3D" id="1.10.287.1260">
    <property type="match status" value="1"/>
</dbReference>
<evidence type="ECO:0000259" key="8">
    <source>
        <dbReference type="Pfam" id="PF00924"/>
    </source>
</evidence>
<dbReference type="InterPro" id="IPR049142">
    <property type="entry name" value="MS_channel_1st"/>
</dbReference>
<gene>
    <name evidence="11" type="ORF">HGP29_24575</name>
</gene>
<comment type="similarity">
    <text evidence="2">Belongs to the MscS (TC 1.A.23) family.</text>
</comment>
<dbReference type="SUPFAM" id="SSF82689">
    <property type="entry name" value="Mechanosensitive channel protein MscS (YggB), C-terminal domain"/>
    <property type="match status" value="1"/>
</dbReference>
<feature type="domain" description="Mechanosensitive ion channel transmembrane helices 2/3" evidence="10">
    <location>
        <begin position="319"/>
        <end position="359"/>
    </location>
</feature>